<dbReference type="STRING" id="930991.A0A0D0CUD0"/>
<name>A0A0D0CUD0_9AGAM</name>
<dbReference type="EMBL" id="KN826394">
    <property type="protein sequence ID" value="KIK79038.1"/>
    <property type="molecule type" value="Genomic_DNA"/>
</dbReference>
<proteinExistence type="predicted"/>
<evidence type="ECO:0000313" key="1">
    <source>
        <dbReference type="EMBL" id="KIK79038.1"/>
    </source>
</evidence>
<evidence type="ECO:0000313" key="2">
    <source>
        <dbReference type="Proteomes" id="UP000054538"/>
    </source>
</evidence>
<dbReference type="HOGENOM" id="CLU_155624_0_1_1"/>
<organism evidence="1 2">
    <name type="scientific">Paxillus rubicundulus Ve08.2h10</name>
    <dbReference type="NCBI Taxonomy" id="930991"/>
    <lineage>
        <taxon>Eukaryota</taxon>
        <taxon>Fungi</taxon>
        <taxon>Dikarya</taxon>
        <taxon>Basidiomycota</taxon>
        <taxon>Agaricomycotina</taxon>
        <taxon>Agaricomycetes</taxon>
        <taxon>Agaricomycetidae</taxon>
        <taxon>Boletales</taxon>
        <taxon>Paxilineae</taxon>
        <taxon>Paxillaceae</taxon>
        <taxon>Paxillus</taxon>
    </lineage>
</organism>
<dbReference type="AlphaFoldDB" id="A0A0D0CUD0"/>
<accession>A0A0D0CUD0</accession>
<gene>
    <name evidence="1" type="ORF">PAXRUDRAFT_45472</name>
</gene>
<reference evidence="2" key="2">
    <citation type="submission" date="2015-01" db="EMBL/GenBank/DDBJ databases">
        <title>Evolutionary Origins and Diversification of the Mycorrhizal Mutualists.</title>
        <authorList>
            <consortium name="DOE Joint Genome Institute"/>
            <consortium name="Mycorrhizal Genomics Consortium"/>
            <person name="Kohler A."/>
            <person name="Kuo A."/>
            <person name="Nagy L.G."/>
            <person name="Floudas D."/>
            <person name="Copeland A."/>
            <person name="Barry K.W."/>
            <person name="Cichocki N."/>
            <person name="Veneault-Fourrey C."/>
            <person name="LaButti K."/>
            <person name="Lindquist E.A."/>
            <person name="Lipzen A."/>
            <person name="Lundell T."/>
            <person name="Morin E."/>
            <person name="Murat C."/>
            <person name="Riley R."/>
            <person name="Ohm R."/>
            <person name="Sun H."/>
            <person name="Tunlid A."/>
            <person name="Henrissat B."/>
            <person name="Grigoriev I.V."/>
            <person name="Hibbett D.S."/>
            <person name="Martin F."/>
        </authorList>
    </citation>
    <scope>NUCLEOTIDE SEQUENCE [LARGE SCALE GENOMIC DNA]</scope>
    <source>
        <strain evidence="2">Ve08.2h10</strain>
    </source>
</reference>
<feature type="non-terminal residue" evidence="1">
    <location>
        <position position="1"/>
    </location>
</feature>
<sequence length="72" mass="7968">GKVNLTCDAWQVSNTNGYFVVTGHWIEEPKAGTWELQSAVFGFTQLNNAHHGRQLGQALFKICDQVGIAHKV</sequence>
<protein>
    <submittedName>
        <fullName evidence="1">Uncharacterized protein</fullName>
    </submittedName>
</protein>
<dbReference type="InParanoid" id="A0A0D0CUD0"/>
<dbReference type="Proteomes" id="UP000054538">
    <property type="component" value="Unassembled WGS sequence"/>
</dbReference>
<keyword evidence="2" id="KW-1185">Reference proteome</keyword>
<feature type="non-terminal residue" evidence="1">
    <location>
        <position position="72"/>
    </location>
</feature>
<reference evidence="1 2" key="1">
    <citation type="submission" date="2014-04" db="EMBL/GenBank/DDBJ databases">
        <authorList>
            <consortium name="DOE Joint Genome Institute"/>
            <person name="Kuo A."/>
            <person name="Kohler A."/>
            <person name="Jargeat P."/>
            <person name="Nagy L.G."/>
            <person name="Floudas D."/>
            <person name="Copeland A."/>
            <person name="Barry K.W."/>
            <person name="Cichocki N."/>
            <person name="Veneault-Fourrey C."/>
            <person name="LaButti K."/>
            <person name="Lindquist E.A."/>
            <person name="Lipzen A."/>
            <person name="Lundell T."/>
            <person name="Morin E."/>
            <person name="Murat C."/>
            <person name="Sun H."/>
            <person name="Tunlid A."/>
            <person name="Henrissat B."/>
            <person name="Grigoriev I.V."/>
            <person name="Hibbett D.S."/>
            <person name="Martin F."/>
            <person name="Nordberg H.P."/>
            <person name="Cantor M.N."/>
            <person name="Hua S.X."/>
        </authorList>
    </citation>
    <scope>NUCLEOTIDE SEQUENCE [LARGE SCALE GENOMIC DNA]</scope>
    <source>
        <strain evidence="1 2">Ve08.2h10</strain>
    </source>
</reference>
<dbReference type="OrthoDB" id="2648256at2759"/>